<organism evidence="1 2">
    <name type="scientific">Photobacterium rosenbergii</name>
    <dbReference type="NCBI Taxonomy" id="294936"/>
    <lineage>
        <taxon>Bacteria</taxon>
        <taxon>Pseudomonadati</taxon>
        <taxon>Pseudomonadota</taxon>
        <taxon>Gammaproteobacteria</taxon>
        <taxon>Vibrionales</taxon>
        <taxon>Vibrionaceae</taxon>
        <taxon>Photobacterium</taxon>
    </lineage>
</organism>
<evidence type="ECO:0000313" key="2">
    <source>
        <dbReference type="Proteomes" id="UP001186452"/>
    </source>
</evidence>
<dbReference type="InterPro" id="IPR003718">
    <property type="entry name" value="OsmC/Ohr_fam"/>
</dbReference>
<evidence type="ECO:0000313" key="1">
    <source>
        <dbReference type="EMBL" id="MDV5167393.1"/>
    </source>
</evidence>
<name>A0ABU3ZBP8_9GAMM</name>
<accession>A0ABU3ZBP8</accession>
<keyword evidence="2" id="KW-1185">Reference proteome</keyword>
<reference evidence="1 2" key="1">
    <citation type="submission" date="2023-10" db="EMBL/GenBank/DDBJ databases">
        <title>Marine bacteria isolated from horseshoe crab.</title>
        <authorList>
            <person name="Cheng T.H."/>
        </authorList>
    </citation>
    <scope>NUCLEOTIDE SEQUENCE [LARGE SCALE GENOMIC DNA]</scope>
    <source>
        <strain evidence="1 2">HSC6</strain>
    </source>
</reference>
<protein>
    <submittedName>
        <fullName evidence="1">OsmC family protein</fullName>
    </submittedName>
</protein>
<dbReference type="InterPro" id="IPR052707">
    <property type="entry name" value="OsmC_Ohr_Peroxiredoxin"/>
</dbReference>
<dbReference type="Pfam" id="PF02566">
    <property type="entry name" value="OsmC"/>
    <property type="match status" value="1"/>
</dbReference>
<dbReference type="PANTHER" id="PTHR42830">
    <property type="entry name" value="OSMOTICALLY INDUCIBLE FAMILY PROTEIN"/>
    <property type="match status" value="1"/>
</dbReference>
<dbReference type="Proteomes" id="UP001186452">
    <property type="component" value="Unassembled WGS sequence"/>
</dbReference>
<dbReference type="InterPro" id="IPR036102">
    <property type="entry name" value="OsmC/Ohrsf"/>
</dbReference>
<dbReference type="RefSeq" id="WP_317519937.1">
    <property type="nucleotide sequence ID" value="NZ_JAWJZI010000001.1"/>
</dbReference>
<dbReference type="Gene3D" id="3.30.300.20">
    <property type="match status" value="1"/>
</dbReference>
<comment type="caution">
    <text evidence="1">The sequence shown here is derived from an EMBL/GenBank/DDBJ whole genome shotgun (WGS) entry which is preliminary data.</text>
</comment>
<dbReference type="InterPro" id="IPR015946">
    <property type="entry name" value="KH_dom-like_a/b"/>
</dbReference>
<dbReference type="EMBL" id="JAWJZI010000001">
    <property type="protein sequence ID" value="MDV5167393.1"/>
    <property type="molecule type" value="Genomic_DNA"/>
</dbReference>
<proteinExistence type="predicted"/>
<sequence length="156" mass="17330">MDKLTFEAKVDWTKGKEEQFVDNNFSRAHLWHFDGGLSVPASSSHHIIPIPLSNPDNIDPEQAFIAAVSSCHMMALLTIASKRKYVVESYSDKAIGILERDNSGRSSITKVTLRPVIRFSGANVPSKDNLRKLHKVAHDNCFIANSVKAEITVDIL</sequence>
<dbReference type="PANTHER" id="PTHR42830:SF2">
    <property type="entry name" value="OSMC_OHR FAMILY PROTEIN"/>
    <property type="match status" value="1"/>
</dbReference>
<gene>
    <name evidence="1" type="ORF">R2X38_00100</name>
</gene>
<dbReference type="SUPFAM" id="SSF82784">
    <property type="entry name" value="OsmC-like"/>
    <property type="match status" value="1"/>
</dbReference>